<name>A0A0A9BB31_ARUDO</name>
<accession>A0A0A9BB31</accession>
<reference evidence="1" key="2">
    <citation type="journal article" date="2015" name="Data Brief">
        <title>Shoot transcriptome of the giant reed, Arundo donax.</title>
        <authorList>
            <person name="Barrero R.A."/>
            <person name="Guerrero F.D."/>
            <person name="Moolhuijzen P."/>
            <person name="Goolsby J.A."/>
            <person name="Tidwell J."/>
            <person name="Bellgard S.E."/>
            <person name="Bellgard M.I."/>
        </authorList>
    </citation>
    <scope>NUCLEOTIDE SEQUENCE</scope>
    <source>
        <tissue evidence="1">Shoot tissue taken approximately 20 cm above the soil surface</tissue>
    </source>
</reference>
<dbReference type="EMBL" id="GBRH01237359">
    <property type="protein sequence ID" value="JAD60536.1"/>
    <property type="molecule type" value="Transcribed_RNA"/>
</dbReference>
<reference evidence="1" key="1">
    <citation type="submission" date="2014-09" db="EMBL/GenBank/DDBJ databases">
        <authorList>
            <person name="Magalhaes I.L.F."/>
            <person name="Oliveira U."/>
            <person name="Santos F.R."/>
            <person name="Vidigal T.H.D.A."/>
            <person name="Brescovit A.D."/>
            <person name="Santos A.J."/>
        </authorList>
    </citation>
    <scope>NUCLEOTIDE SEQUENCE</scope>
    <source>
        <tissue evidence="1">Shoot tissue taken approximately 20 cm above the soil surface</tissue>
    </source>
</reference>
<sequence>MGYIYGDLLKAKQEIAACLNGNEKKYGTIWKIIDARWDKKFKTALHKAGYFLNPGLFYENKKEMEEGDLMEVVI</sequence>
<proteinExistence type="predicted"/>
<evidence type="ECO:0000313" key="1">
    <source>
        <dbReference type="EMBL" id="JAD60536.1"/>
    </source>
</evidence>
<organism evidence="1">
    <name type="scientific">Arundo donax</name>
    <name type="common">Giant reed</name>
    <name type="synonym">Donax arundinaceus</name>
    <dbReference type="NCBI Taxonomy" id="35708"/>
    <lineage>
        <taxon>Eukaryota</taxon>
        <taxon>Viridiplantae</taxon>
        <taxon>Streptophyta</taxon>
        <taxon>Embryophyta</taxon>
        <taxon>Tracheophyta</taxon>
        <taxon>Spermatophyta</taxon>
        <taxon>Magnoliopsida</taxon>
        <taxon>Liliopsida</taxon>
        <taxon>Poales</taxon>
        <taxon>Poaceae</taxon>
        <taxon>PACMAD clade</taxon>
        <taxon>Arundinoideae</taxon>
        <taxon>Arundineae</taxon>
        <taxon>Arundo</taxon>
    </lineage>
</organism>
<protein>
    <submittedName>
        <fullName evidence="1">Uncharacterized protein</fullName>
    </submittedName>
</protein>
<dbReference type="AlphaFoldDB" id="A0A0A9BB31"/>